<accession>A0A2Z7AEJ4</accession>
<dbReference type="AlphaFoldDB" id="A0A2Z7AEJ4"/>
<keyword evidence="4" id="KW-1185">Reference proteome</keyword>
<dbReference type="EMBL" id="KV016225">
    <property type="protein sequence ID" value="KZV20197.1"/>
    <property type="molecule type" value="Genomic_DNA"/>
</dbReference>
<dbReference type="InterPro" id="IPR029071">
    <property type="entry name" value="Ubiquitin-like_domsf"/>
</dbReference>
<gene>
    <name evidence="3" type="ORF">F511_01054</name>
</gene>
<proteinExistence type="predicted"/>
<dbReference type="OrthoDB" id="1916003at2759"/>
<dbReference type="PANTHER" id="PTHR10621">
    <property type="entry name" value="UV EXCISION REPAIR PROTEIN RAD23"/>
    <property type="match status" value="1"/>
</dbReference>
<dbReference type="PROSITE" id="PS50053">
    <property type="entry name" value="UBIQUITIN_2"/>
    <property type="match status" value="1"/>
</dbReference>
<evidence type="ECO:0000313" key="3">
    <source>
        <dbReference type="EMBL" id="KZV20197.1"/>
    </source>
</evidence>
<feature type="region of interest" description="Disordered" evidence="1">
    <location>
        <begin position="76"/>
        <end position="139"/>
    </location>
</feature>
<evidence type="ECO:0000259" key="2">
    <source>
        <dbReference type="PROSITE" id="PS50053"/>
    </source>
</evidence>
<evidence type="ECO:0000313" key="4">
    <source>
        <dbReference type="Proteomes" id="UP000250235"/>
    </source>
</evidence>
<dbReference type="GO" id="GO:0005829">
    <property type="term" value="C:cytosol"/>
    <property type="evidence" value="ECO:0007669"/>
    <property type="project" value="TreeGrafter"/>
</dbReference>
<dbReference type="InterPro" id="IPR000626">
    <property type="entry name" value="Ubiquitin-like_dom"/>
</dbReference>
<name>A0A2Z7AEJ4_9LAMI</name>
<dbReference type="PANTHER" id="PTHR10621:SF61">
    <property type="entry name" value="UBIQUITIN FAMILY PROTEIN"/>
    <property type="match status" value="1"/>
</dbReference>
<dbReference type="GO" id="GO:0031593">
    <property type="term" value="F:polyubiquitin modification-dependent protein binding"/>
    <property type="evidence" value="ECO:0007669"/>
    <property type="project" value="TreeGrafter"/>
</dbReference>
<sequence length="139" mass="15309">MKVVAEILTGGLFYVEVEEEATAKELKEKIADQENLPINRLILMLDAEQRDFMNKDDISLKEYGVQDGSHVYIFFEPLPHDSSTSPPIQDPFSDESADTSGESSSETDPTIYLKDSPASTDSLEAPSSPAKDPPEKKDG</sequence>
<dbReference type="GO" id="GO:0043161">
    <property type="term" value="P:proteasome-mediated ubiquitin-dependent protein catabolic process"/>
    <property type="evidence" value="ECO:0007669"/>
    <property type="project" value="TreeGrafter"/>
</dbReference>
<dbReference type="Pfam" id="PF00240">
    <property type="entry name" value="ubiquitin"/>
    <property type="match status" value="1"/>
</dbReference>
<reference evidence="3 4" key="1">
    <citation type="journal article" date="2015" name="Proc. Natl. Acad. Sci. U.S.A.">
        <title>The resurrection genome of Boea hygrometrica: A blueprint for survival of dehydration.</title>
        <authorList>
            <person name="Xiao L."/>
            <person name="Yang G."/>
            <person name="Zhang L."/>
            <person name="Yang X."/>
            <person name="Zhao S."/>
            <person name="Ji Z."/>
            <person name="Zhou Q."/>
            <person name="Hu M."/>
            <person name="Wang Y."/>
            <person name="Chen M."/>
            <person name="Xu Y."/>
            <person name="Jin H."/>
            <person name="Xiao X."/>
            <person name="Hu G."/>
            <person name="Bao F."/>
            <person name="Hu Y."/>
            <person name="Wan P."/>
            <person name="Li L."/>
            <person name="Deng X."/>
            <person name="Kuang T."/>
            <person name="Xiang C."/>
            <person name="Zhu J.K."/>
            <person name="Oliver M.J."/>
            <person name="He Y."/>
        </authorList>
    </citation>
    <scope>NUCLEOTIDE SEQUENCE [LARGE SCALE GENOMIC DNA]</scope>
    <source>
        <strain evidence="4">cv. XS01</strain>
    </source>
</reference>
<organism evidence="3 4">
    <name type="scientific">Dorcoceras hygrometricum</name>
    <dbReference type="NCBI Taxonomy" id="472368"/>
    <lineage>
        <taxon>Eukaryota</taxon>
        <taxon>Viridiplantae</taxon>
        <taxon>Streptophyta</taxon>
        <taxon>Embryophyta</taxon>
        <taxon>Tracheophyta</taxon>
        <taxon>Spermatophyta</taxon>
        <taxon>Magnoliopsida</taxon>
        <taxon>eudicotyledons</taxon>
        <taxon>Gunneridae</taxon>
        <taxon>Pentapetalae</taxon>
        <taxon>asterids</taxon>
        <taxon>lamiids</taxon>
        <taxon>Lamiales</taxon>
        <taxon>Gesneriaceae</taxon>
        <taxon>Didymocarpoideae</taxon>
        <taxon>Trichosporeae</taxon>
        <taxon>Loxocarpinae</taxon>
        <taxon>Dorcoceras</taxon>
    </lineage>
</organism>
<dbReference type="GO" id="GO:0043130">
    <property type="term" value="F:ubiquitin binding"/>
    <property type="evidence" value="ECO:0007669"/>
    <property type="project" value="TreeGrafter"/>
</dbReference>
<evidence type="ECO:0000256" key="1">
    <source>
        <dbReference type="SAM" id="MobiDB-lite"/>
    </source>
</evidence>
<feature type="domain" description="Ubiquitin-like" evidence="2">
    <location>
        <begin position="1"/>
        <end position="73"/>
    </location>
</feature>
<protein>
    <submittedName>
        <fullName evidence="3">Ubiquitin family protein</fullName>
    </submittedName>
</protein>
<dbReference type="Gene3D" id="3.10.20.90">
    <property type="entry name" value="Phosphatidylinositol 3-kinase Catalytic Subunit, Chain A, domain 1"/>
    <property type="match status" value="1"/>
</dbReference>
<dbReference type="CDD" id="cd17039">
    <property type="entry name" value="Ubl_ubiquitin_like"/>
    <property type="match status" value="1"/>
</dbReference>
<dbReference type="Proteomes" id="UP000250235">
    <property type="component" value="Unassembled WGS sequence"/>
</dbReference>
<dbReference type="GO" id="GO:0005654">
    <property type="term" value="C:nucleoplasm"/>
    <property type="evidence" value="ECO:0007669"/>
    <property type="project" value="TreeGrafter"/>
</dbReference>
<dbReference type="SUPFAM" id="SSF54236">
    <property type="entry name" value="Ubiquitin-like"/>
    <property type="match status" value="1"/>
</dbReference>
<feature type="compositionally biased region" description="Polar residues" evidence="1">
    <location>
        <begin position="98"/>
        <end position="108"/>
    </location>
</feature>
<dbReference type="GO" id="GO:0070628">
    <property type="term" value="F:proteasome binding"/>
    <property type="evidence" value="ECO:0007669"/>
    <property type="project" value="TreeGrafter"/>
</dbReference>